<dbReference type="GO" id="GO:0019901">
    <property type="term" value="F:protein kinase binding"/>
    <property type="evidence" value="ECO:0007669"/>
    <property type="project" value="TreeGrafter"/>
</dbReference>
<evidence type="ECO:0000313" key="7">
    <source>
        <dbReference type="EMBL" id="CAF9906725.1"/>
    </source>
</evidence>
<dbReference type="GO" id="GO:0031588">
    <property type="term" value="C:nucleotide-activated protein kinase complex"/>
    <property type="evidence" value="ECO:0007669"/>
    <property type="project" value="TreeGrafter"/>
</dbReference>
<gene>
    <name evidence="7" type="ORF">GOMPHAMPRED_004896</name>
</gene>
<proteinExistence type="inferred from homology"/>
<feature type="compositionally biased region" description="Low complexity" evidence="5">
    <location>
        <begin position="74"/>
        <end position="98"/>
    </location>
</feature>
<dbReference type="CDD" id="cd04618">
    <property type="entry name" value="CBS_euAMPK_gamma-like_repeat1"/>
    <property type="match status" value="1"/>
</dbReference>
<dbReference type="InterPro" id="IPR046342">
    <property type="entry name" value="CBS_dom_sf"/>
</dbReference>
<comment type="similarity">
    <text evidence="1">Belongs to the 5'-AMP-activated protein kinase gamma subunit family.</text>
</comment>
<name>A0A8H3I808_9LECA</name>
<organism evidence="7 8">
    <name type="scientific">Gomphillus americanus</name>
    <dbReference type="NCBI Taxonomy" id="1940652"/>
    <lineage>
        <taxon>Eukaryota</taxon>
        <taxon>Fungi</taxon>
        <taxon>Dikarya</taxon>
        <taxon>Ascomycota</taxon>
        <taxon>Pezizomycotina</taxon>
        <taxon>Lecanoromycetes</taxon>
        <taxon>OSLEUM clade</taxon>
        <taxon>Ostropomycetidae</taxon>
        <taxon>Ostropales</taxon>
        <taxon>Graphidaceae</taxon>
        <taxon>Gomphilloideae</taxon>
        <taxon>Gomphillus</taxon>
    </lineage>
</organism>
<comment type="caution">
    <text evidence="7">The sequence shown here is derived from an EMBL/GenBank/DDBJ whole genome shotgun (WGS) entry which is preliminary data.</text>
</comment>
<dbReference type="SUPFAM" id="SSF54631">
    <property type="entry name" value="CBS-domain pair"/>
    <property type="match status" value="2"/>
</dbReference>
<dbReference type="InterPro" id="IPR000644">
    <property type="entry name" value="CBS_dom"/>
</dbReference>
<dbReference type="Pfam" id="PF00571">
    <property type="entry name" value="CBS"/>
    <property type="match status" value="2"/>
</dbReference>
<feature type="domain" description="CBS" evidence="6">
    <location>
        <begin position="394"/>
        <end position="453"/>
    </location>
</feature>
<dbReference type="Proteomes" id="UP000664169">
    <property type="component" value="Unassembled WGS sequence"/>
</dbReference>
<dbReference type="PANTHER" id="PTHR13780:SF35">
    <property type="entry name" value="LD22662P"/>
    <property type="match status" value="1"/>
</dbReference>
<dbReference type="InterPro" id="IPR050511">
    <property type="entry name" value="AMPK_gamma/SDS23_families"/>
</dbReference>
<dbReference type="GO" id="GO:0005634">
    <property type="term" value="C:nucleus"/>
    <property type="evidence" value="ECO:0007669"/>
    <property type="project" value="TreeGrafter"/>
</dbReference>
<evidence type="ECO:0000256" key="4">
    <source>
        <dbReference type="PROSITE-ProRule" id="PRU00703"/>
    </source>
</evidence>
<evidence type="ECO:0000256" key="3">
    <source>
        <dbReference type="ARBA" id="ARBA00023122"/>
    </source>
</evidence>
<dbReference type="PROSITE" id="PS51371">
    <property type="entry name" value="CBS"/>
    <property type="match status" value="2"/>
</dbReference>
<keyword evidence="3 4" id="KW-0129">CBS domain</keyword>
<accession>A0A8H3I808</accession>
<sequence>MSHEAAKNATIGDGGHQASPLQAPTNLDTGWQPPASTDTQDSGVTTSAIASASPASHEQSHTDSPPGLYHPAQHTSHSESASRSSTPHPSSSKPNSPHEYLHGASTGLEGFAQPSTFLRRGRGYSRTMPQLKQEESAIDREQRLGLTGIRKFLKARTTYDVMPLSFRLIVLDTSLLVKRSLGILVQNSIVSAPLWDSKTSTFAGLLTTSDYINVIQYYWQNPQEFNRIDQFRLSALPEIERAIGVVPIQTTFIHPLKPLYTACRTMLTSKARRIPLIDIDDDTKRPWIVNVLTQYRILKFVAMNVRETQVLRTPLRDLSVGTYEKLQTARMDTPVIDVIHQLVQYSISSVPIVSSDGTVLNVFEAVDVIALIKGGSYDDLTLSMGEALQKRASDFPGIYTCSLDDNLAAIFDLLRKARVHRFVIVDEKNKLKGLLSLSDILSYILLEGERDDD</sequence>
<reference evidence="7" key="1">
    <citation type="submission" date="2021-03" db="EMBL/GenBank/DDBJ databases">
        <authorList>
            <person name="Tagirdzhanova G."/>
        </authorList>
    </citation>
    <scope>NUCLEOTIDE SEQUENCE</scope>
</reference>
<feature type="region of interest" description="Disordered" evidence="5">
    <location>
        <begin position="1"/>
        <end position="112"/>
    </location>
</feature>
<evidence type="ECO:0000256" key="2">
    <source>
        <dbReference type="ARBA" id="ARBA00022737"/>
    </source>
</evidence>
<dbReference type="OrthoDB" id="286637at2759"/>
<keyword evidence="2" id="KW-0677">Repeat</keyword>
<evidence type="ECO:0000259" key="6">
    <source>
        <dbReference type="PROSITE" id="PS51371"/>
    </source>
</evidence>
<keyword evidence="8" id="KW-1185">Reference proteome</keyword>
<dbReference type="SMART" id="SM00116">
    <property type="entry name" value="CBS"/>
    <property type="match status" value="4"/>
</dbReference>
<feature type="domain" description="CBS" evidence="6">
    <location>
        <begin position="320"/>
        <end position="380"/>
    </location>
</feature>
<evidence type="ECO:0000256" key="1">
    <source>
        <dbReference type="ARBA" id="ARBA00006750"/>
    </source>
</evidence>
<dbReference type="GO" id="GO:0019887">
    <property type="term" value="F:protein kinase regulator activity"/>
    <property type="evidence" value="ECO:0007669"/>
    <property type="project" value="TreeGrafter"/>
</dbReference>
<feature type="compositionally biased region" description="Polar residues" evidence="5">
    <location>
        <begin position="19"/>
        <end position="46"/>
    </location>
</feature>
<protein>
    <recommendedName>
        <fullName evidence="6">CBS domain-containing protein</fullName>
    </recommendedName>
</protein>
<dbReference type="AlphaFoldDB" id="A0A8H3I808"/>
<feature type="compositionally biased region" description="Low complexity" evidence="5">
    <location>
        <begin position="47"/>
        <end position="56"/>
    </location>
</feature>
<dbReference type="GO" id="GO:0016208">
    <property type="term" value="F:AMP binding"/>
    <property type="evidence" value="ECO:0007669"/>
    <property type="project" value="TreeGrafter"/>
</dbReference>
<evidence type="ECO:0000256" key="5">
    <source>
        <dbReference type="SAM" id="MobiDB-lite"/>
    </source>
</evidence>
<dbReference type="EMBL" id="CAJPDQ010000003">
    <property type="protein sequence ID" value="CAF9906725.1"/>
    <property type="molecule type" value="Genomic_DNA"/>
</dbReference>
<dbReference type="CDD" id="cd04641">
    <property type="entry name" value="CBS_euAMPK_gamma-like_repeat2"/>
    <property type="match status" value="1"/>
</dbReference>
<evidence type="ECO:0000313" key="8">
    <source>
        <dbReference type="Proteomes" id="UP000664169"/>
    </source>
</evidence>
<dbReference type="Gene3D" id="3.10.580.10">
    <property type="entry name" value="CBS-domain"/>
    <property type="match status" value="2"/>
</dbReference>
<dbReference type="GO" id="GO:0005737">
    <property type="term" value="C:cytoplasm"/>
    <property type="evidence" value="ECO:0007669"/>
    <property type="project" value="TreeGrafter"/>
</dbReference>
<dbReference type="PANTHER" id="PTHR13780">
    <property type="entry name" value="AMP-ACTIVATED PROTEIN KINASE, GAMMA REGULATORY SUBUNIT"/>
    <property type="match status" value="1"/>
</dbReference>